<organism evidence="3 4">
    <name type="scientific">Ascobolus immersus RN42</name>
    <dbReference type="NCBI Taxonomy" id="1160509"/>
    <lineage>
        <taxon>Eukaryota</taxon>
        <taxon>Fungi</taxon>
        <taxon>Dikarya</taxon>
        <taxon>Ascomycota</taxon>
        <taxon>Pezizomycotina</taxon>
        <taxon>Pezizomycetes</taxon>
        <taxon>Pezizales</taxon>
        <taxon>Ascobolaceae</taxon>
        <taxon>Ascobolus</taxon>
    </lineage>
</organism>
<gene>
    <name evidence="3" type="ORF">BJ508DRAFT_416727</name>
</gene>
<proteinExistence type="predicted"/>
<reference evidence="3 4" key="1">
    <citation type="journal article" date="2018" name="Nat. Ecol. Evol.">
        <title>Pezizomycetes genomes reveal the molecular basis of ectomycorrhizal truffle lifestyle.</title>
        <authorList>
            <person name="Murat C."/>
            <person name="Payen T."/>
            <person name="Noel B."/>
            <person name="Kuo A."/>
            <person name="Morin E."/>
            <person name="Chen J."/>
            <person name="Kohler A."/>
            <person name="Krizsan K."/>
            <person name="Balestrini R."/>
            <person name="Da Silva C."/>
            <person name="Montanini B."/>
            <person name="Hainaut M."/>
            <person name="Levati E."/>
            <person name="Barry K.W."/>
            <person name="Belfiori B."/>
            <person name="Cichocki N."/>
            <person name="Clum A."/>
            <person name="Dockter R.B."/>
            <person name="Fauchery L."/>
            <person name="Guy J."/>
            <person name="Iotti M."/>
            <person name="Le Tacon F."/>
            <person name="Lindquist E.A."/>
            <person name="Lipzen A."/>
            <person name="Malagnac F."/>
            <person name="Mello A."/>
            <person name="Molinier V."/>
            <person name="Miyauchi S."/>
            <person name="Poulain J."/>
            <person name="Riccioni C."/>
            <person name="Rubini A."/>
            <person name="Sitrit Y."/>
            <person name="Splivallo R."/>
            <person name="Traeger S."/>
            <person name="Wang M."/>
            <person name="Zifcakova L."/>
            <person name="Wipf D."/>
            <person name="Zambonelli A."/>
            <person name="Paolocci F."/>
            <person name="Nowrousian M."/>
            <person name="Ottonello S."/>
            <person name="Baldrian P."/>
            <person name="Spatafora J.W."/>
            <person name="Henrissat B."/>
            <person name="Nagy L.G."/>
            <person name="Aury J.M."/>
            <person name="Wincker P."/>
            <person name="Grigoriev I.V."/>
            <person name="Bonfante P."/>
            <person name="Martin F.M."/>
        </authorList>
    </citation>
    <scope>NUCLEOTIDE SEQUENCE [LARGE SCALE GENOMIC DNA]</scope>
    <source>
        <strain evidence="3 4">RN42</strain>
    </source>
</reference>
<evidence type="ECO:0000256" key="1">
    <source>
        <dbReference type="SAM" id="Phobius"/>
    </source>
</evidence>
<evidence type="ECO:0008006" key="5">
    <source>
        <dbReference type="Google" id="ProtNLM"/>
    </source>
</evidence>
<dbReference type="AlphaFoldDB" id="A0A3N4I1X6"/>
<accession>A0A3N4I1X6</accession>
<name>A0A3N4I1X6_ASCIM</name>
<keyword evidence="1" id="KW-0812">Transmembrane</keyword>
<evidence type="ECO:0000313" key="4">
    <source>
        <dbReference type="Proteomes" id="UP000275078"/>
    </source>
</evidence>
<feature type="signal peptide" evidence="2">
    <location>
        <begin position="1"/>
        <end position="23"/>
    </location>
</feature>
<feature type="chain" id="PRO_5018016833" description="Transmembrane protein" evidence="2">
    <location>
        <begin position="24"/>
        <end position="192"/>
    </location>
</feature>
<keyword evidence="2" id="KW-0732">Signal</keyword>
<keyword evidence="1" id="KW-0472">Membrane</keyword>
<dbReference type="EMBL" id="ML119716">
    <property type="protein sequence ID" value="RPA78110.1"/>
    <property type="molecule type" value="Genomic_DNA"/>
</dbReference>
<feature type="transmembrane region" description="Helical" evidence="1">
    <location>
        <begin position="82"/>
        <end position="102"/>
    </location>
</feature>
<evidence type="ECO:0000313" key="3">
    <source>
        <dbReference type="EMBL" id="RPA78110.1"/>
    </source>
</evidence>
<sequence length="192" mass="21070">MHLLALLQTIFTLLLLIANPATGAVMKAINSSGAKVARQTTFPAVNTMNNTTNLLPAVPSNLSEPEDENNTYNPTFQMLTPLLFFLAFLAFVAFLVVAFLLAQRLFQRHDGENYEMLDYGTSREDVEESVEDWLAAMATAAVPGVEVPEFVLSVEDCSTSEECGGDGVERRSWSLGDKFGWESQPLRAVSSE</sequence>
<evidence type="ECO:0000256" key="2">
    <source>
        <dbReference type="SAM" id="SignalP"/>
    </source>
</evidence>
<dbReference type="Proteomes" id="UP000275078">
    <property type="component" value="Unassembled WGS sequence"/>
</dbReference>
<protein>
    <recommendedName>
        <fullName evidence="5">Transmembrane protein</fullName>
    </recommendedName>
</protein>
<keyword evidence="1" id="KW-1133">Transmembrane helix</keyword>
<keyword evidence="4" id="KW-1185">Reference proteome</keyword>